<dbReference type="Pfam" id="PF08876">
    <property type="entry name" value="DUF1836"/>
    <property type="match status" value="1"/>
</dbReference>
<dbReference type="PANTHER" id="PTHR40056">
    <property type="entry name" value="HYPOTHETICAL CYTOSOLIC PROTEIN"/>
    <property type="match status" value="1"/>
</dbReference>
<dbReference type="PANTHER" id="PTHR40056:SF1">
    <property type="entry name" value="DUF1836 DOMAIN-CONTAINING PROTEIN"/>
    <property type="match status" value="1"/>
</dbReference>
<name>A0A3L9E094_9STRE</name>
<dbReference type="OrthoDB" id="3191472at2"/>
<organism evidence="1 2">
    <name type="scientific">Streptococcus hillyeri</name>
    <dbReference type="NCBI Taxonomy" id="2282420"/>
    <lineage>
        <taxon>Bacteria</taxon>
        <taxon>Bacillati</taxon>
        <taxon>Bacillota</taxon>
        <taxon>Bacilli</taxon>
        <taxon>Lactobacillales</taxon>
        <taxon>Streptococcaceae</taxon>
        <taxon>Streptococcus</taxon>
    </lineage>
</organism>
<evidence type="ECO:0000313" key="1">
    <source>
        <dbReference type="EMBL" id="RLY05399.1"/>
    </source>
</evidence>
<keyword evidence="2" id="KW-1185">Reference proteome</keyword>
<dbReference type="InterPro" id="IPR014975">
    <property type="entry name" value="DUF1836"/>
</dbReference>
<gene>
    <name evidence="1" type="ORF">EAF07_01495</name>
</gene>
<sequence length="151" mass="17394">MKQIPYWSELPDIALYLDQVLLMVNDLAQIKTNPDDKGLTASMVNNYVKHGYVDKPTKKKYEKKQFARLIAITFLKHVFSIQEIAQALNLLQQSYSSQELYDDFASYMNGSEKEVPELIATACEALKLYYNARLLTLKLEEETYGKNAKTQ</sequence>
<dbReference type="Proteomes" id="UP000279194">
    <property type="component" value="Unassembled WGS sequence"/>
</dbReference>
<protein>
    <submittedName>
        <fullName evidence="1">DUF1836 domain-containing protein</fullName>
    </submittedName>
</protein>
<proteinExistence type="predicted"/>
<dbReference type="RefSeq" id="WP_121834523.1">
    <property type="nucleotide sequence ID" value="NZ_CP163513.1"/>
</dbReference>
<dbReference type="AlphaFoldDB" id="A0A3L9E094"/>
<accession>A0A3L9E094</accession>
<dbReference type="EMBL" id="RCVM01000001">
    <property type="protein sequence ID" value="RLY05399.1"/>
    <property type="molecule type" value="Genomic_DNA"/>
</dbReference>
<comment type="caution">
    <text evidence="1">The sequence shown here is derived from an EMBL/GenBank/DDBJ whole genome shotgun (WGS) entry which is preliminary data.</text>
</comment>
<reference evidence="1 2" key="1">
    <citation type="submission" date="2018-10" db="EMBL/GenBank/DDBJ databases">
        <title>Streptococcus hillyeri sp. nov., isolated from equine tracheal sample.</title>
        <authorList>
            <person name="Macfadyen A.C."/>
            <person name="Waller A."/>
            <person name="Paterson G.K."/>
        </authorList>
    </citation>
    <scope>NUCLEOTIDE SEQUENCE [LARGE SCALE GENOMIC DNA]</scope>
    <source>
        <strain evidence="1 2">28462</strain>
    </source>
</reference>
<evidence type="ECO:0000313" key="2">
    <source>
        <dbReference type="Proteomes" id="UP000279194"/>
    </source>
</evidence>